<dbReference type="CDD" id="cd03214">
    <property type="entry name" value="ABC_Iron-Siderophores_B12_Hemin"/>
    <property type="match status" value="1"/>
</dbReference>
<dbReference type="Proteomes" id="UP001500194">
    <property type="component" value="Unassembled WGS sequence"/>
</dbReference>
<comment type="caution">
    <text evidence="12">The sequence shown here is derived from an EMBL/GenBank/DDBJ whole genome shotgun (WGS) entry which is preliminary data.</text>
</comment>
<dbReference type="InterPro" id="IPR003439">
    <property type="entry name" value="ABC_transporter-like_ATP-bd"/>
</dbReference>
<name>A0AAV3T1Z6_9EURY</name>
<dbReference type="InterPro" id="IPR017871">
    <property type="entry name" value="ABC_transporter-like_CS"/>
</dbReference>
<dbReference type="AlphaFoldDB" id="A0AAV3T1Z6"/>
<dbReference type="PANTHER" id="PTHR42794:SF1">
    <property type="entry name" value="HEMIN IMPORT ATP-BINDING PROTEIN HMUV"/>
    <property type="match status" value="1"/>
</dbReference>
<evidence type="ECO:0000256" key="4">
    <source>
        <dbReference type="ARBA" id="ARBA00022967"/>
    </source>
</evidence>
<dbReference type="GeneID" id="68573241"/>
<dbReference type="EC" id="7.6.2.8" evidence="8"/>
<evidence type="ECO:0000256" key="8">
    <source>
        <dbReference type="ARBA" id="ARBA00066387"/>
    </source>
</evidence>
<dbReference type="SMART" id="SM00382">
    <property type="entry name" value="AAA"/>
    <property type="match status" value="1"/>
</dbReference>
<dbReference type="PANTHER" id="PTHR42794">
    <property type="entry name" value="HEMIN IMPORT ATP-BINDING PROTEIN HMUV"/>
    <property type="match status" value="1"/>
</dbReference>
<dbReference type="FunFam" id="3.40.50.300:FF:000134">
    <property type="entry name" value="Iron-enterobactin ABC transporter ATP-binding protein"/>
    <property type="match status" value="1"/>
</dbReference>
<evidence type="ECO:0000256" key="7">
    <source>
        <dbReference type="ARBA" id="ARBA00064420"/>
    </source>
</evidence>
<evidence type="ECO:0000256" key="3">
    <source>
        <dbReference type="ARBA" id="ARBA00022840"/>
    </source>
</evidence>
<keyword evidence="2" id="KW-0547">Nucleotide-binding</keyword>
<evidence type="ECO:0000256" key="2">
    <source>
        <dbReference type="ARBA" id="ARBA00022741"/>
    </source>
</evidence>
<keyword evidence="4" id="KW-1278">Translocase</keyword>
<accession>A0AAV3T1Z6</accession>
<dbReference type="Gene3D" id="3.40.50.300">
    <property type="entry name" value="P-loop containing nucleotide triphosphate hydrolases"/>
    <property type="match status" value="1"/>
</dbReference>
<keyword evidence="1" id="KW-0813">Transport</keyword>
<gene>
    <name evidence="12" type="ORF">GCM10009019_20790</name>
</gene>
<dbReference type="InterPro" id="IPR003593">
    <property type="entry name" value="AAA+_ATPase"/>
</dbReference>
<evidence type="ECO:0000313" key="13">
    <source>
        <dbReference type="Proteomes" id="UP001500194"/>
    </source>
</evidence>
<dbReference type="GO" id="GO:0016887">
    <property type="term" value="F:ATP hydrolysis activity"/>
    <property type="evidence" value="ECO:0007669"/>
    <property type="project" value="InterPro"/>
</dbReference>
<dbReference type="SUPFAM" id="SSF52540">
    <property type="entry name" value="P-loop containing nucleoside triphosphate hydrolases"/>
    <property type="match status" value="1"/>
</dbReference>
<dbReference type="Pfam" id="PF00005">
    <property type="entry name" value="ABC_tran"/>
    <property type="match status" value="1"/>
</dbReference>
<dbReference type="InterPro" id="IPR027417">
    <property type="entry name" value="P-loop_NTPase"/>
</dbReference>
<dbReference type="EMBL" id="BAAADU010000002">
    <property type="protein sequence ID" value="GAA0656632.1"/>
    <property type="molecule type" value="Genomic_DNA"/>
</dbReference>
<dbReference type="RefSeq" id="WP_319799814.1">
    <property type="nucleotide sequence ID" value="NZ_BAAADU010000002.1"/>
</dbReference>
<evidence type="ECO:0000256" key="5">
    <source>
        <dbReference type="ARBA" id="ARBA00050590"/>
    </source>
</evidence>
<evidence type="ECO:0000256" key="10">
    <source>
        <dbReference type="ARBA" id="ARBA00077139"/>
    </source>
</evidence>
<evidence type="ECO:0000256" key="9">
    <source>
        <dbReference type="ARBA" id="ARBA00073649"/>
    </source>
</evidence>
<keyword evidence="13" id="KW-1185">Reference proteome</keyword>
<organism evidence="12 13">
    <name type="scientific">Salarchaeum japonicum</name>
    <dbReference type="NCBI Taxonomy" id="555573"/>
    <lineage>
        <taxon>Archaea</taxon>
        <taxon>Methanobacteriati</taxon>
        <taxon>Methanobacteriota</taxon>
        <taxon>Stenosarchaea group</taxon>
        <taxon>Halobacteria</taxon>
        <taxon>Halobacteriales</taxon>
        <taxon>Halobacteriaceae</taxon>
    </lineage>
</organism>
<protein>
    <recommendedName>
        <fullName evidence="9">Cobalamin import ATP-binding protein BtuD</fullName>
        <ecNumber evidence="8">7.6.2.8</ecNumber>
    </recommendedName>
    <alternativeName>
        <fullName evidence="10">Vitamin B12-transporting ATPase</fullName>
    </alternativeName>
</protein>
<feature type="domain" description="ABC transporter" evidence="11">
    <location>
        <begin position="3"/>
        <end position="236"/>
    </location>
</feature>
<comment type="catalytic activity">
    <reaction evidence="5">
        <text>an R-cob(III)alamin(out) + ATP + H2O = an R-cob(III)alamin(in) + ADP + phosphate + H(+)</text>
        <dbReference type="Rhea" id="RHEA:17873"/>
        <dbReference type="ChEBI" id="CHEBI:15377"/>
        <dbReference type="ChEBI" id="CHEBI:15378"/>
        <dbReference type="ChEBI" id="CHEBI:30616"/>
        <dbReference type="ChEBI" id="CHEBI:43474"/>
        <dbReference type="ChEBI" id="CHEBI:140785"/>
        <dbReference type="ChEBI" id="CHEBI:456216"/>
        <dbReference type="EC" id="7.6.2.8"/>
    </reaction>
</comment>
<dbReference type="PROSITE" id="PS50893">
    <property type="entry name" value="ABC_TRANSPORTER_2"/>
    <property type="match status" value="1"/>
</dbReference>
<evidence type="ECO:0000256" key="1">
    <source>
        <dbReference type="ARBA" id="ARBA00022448"/>
    </source>
</evidence>
<evidence type="ECO:0000259" key="11">
    <source>
        <dbReference type="PROSITE" id="PS50893"/>
    </source>
</evidence>
<proteinExistence type="predicted"/>
<evidence type="ECO:0000313" key="12">
    <source>
        <dbReference type="EMBL" id="GAA0656632.1"/>
    </source>
</evidence>
<dbReference type="GO" id="GO:0005524">
    <property type="term" value="F:ATP binding"/>
    <property type="evidence" value="ECO:0007669"/>
    <property type="project" value="UniProtKB-KW"/>
</dbReference>
<sequence>MRLDIQNVEQSFGSLRVLDGVSATIGEGSLVGLVGPNGAGKTTLLRTITGGLSPAAGTVSAGDAAVHDLSSRAASRRIAVVPQETTISFDFTVRDVVEMGRHPHQARFGADPDPDIVTEAMERTEVAQFAERSITAVSGGERKRVLLARALAQDAPILLLDEPTAGLDVNHQIRTLDLVRDLVSEGRTALAAIHDLDLAARYCDELLVLSDGGVLAYGPPDEVLTTDTLRAAFDARTAVSENPVTGSPAVTPLSERADERPETVHVLGGGGTAAPLVRRLADAGFRVTVGPVVEGDADHRAARALAADCVTVEPFAGVAGDAYDAAGRLVADADATVVASDALGLGRNRELLAGHVLVAGDRTALDAPHVAAERVAAAVREGEPCRPGAASARTD</sequence>
<evidence type="ECO:0000256" key="6">
    <source>
        <dbReference type="ARBA" id="ARBA00058960"/>
    </source>
</evidence>
<dbReference type="PROSITE" id="PS00211">
    <property type="entry name" value="ABC_TRANSPORTER_1"/>
    <property type="match status" value="1"/>
</dbReference>
<dbReference type="GO" id="GO:0015420">
    <property type="term" value="F:ABC-type vitamin B12 transporter activity"/>
    <property type="evidence" value="ECO:0007669"/>
    <property type="project" value="UniProtKB-EC"/>
</dbReference>
<keyword evidence="3 12" id="KW-0067">ATP-binding</keyword>
<comment type="function">
    <text evidence="6">Required for corrinoid utilization. Probably part of the ABC transporter complex BtuCDF involved in cobalamin (vitamin B12) import. Probably responsible for energy coupling to the transport system.</text>
</comment>
<reference evidence="12 13" key="1">
    <citation type="journal article" date="2019" name="Int. J. Syst. Evol. Microbiol.">
        <title>The Global Catalogue of Microorganisms (GCM) 10K type strain sequencing project: providing services to taxonomists for standard genome sequencing and annotation.</title>
        <authorList>
            <consortium name="The Broad Institute Genomics Platform"/>
            <consortium name="The Broad Institute Genome Sequencing Center for Infectious Disease"/>
            <person name="Wu L."/>
            <person name="Ma J."/>
        </authorList>
    </citation>
    <scope>NUCLEOTIDE SEQUENCE [LARGE SCALE GENOMIC DNA]</scope>
    <source>
        <strain evidence="12 13">JCM 16327</strain>
    </source>
</reference>
<dbReference type="NCBIfam" id="NF010068">
    <property type="entry name" value="PRK13548.1"/>
    <property type="match status" value="1"/>
</dbReference>
<comment type="subunit">
    <text evidence="7">The complex is composed of two ATP-binding proteins (BtuD), two transmembrane proteins (BtuC) and a solute-binding protein (BtuF).</text>
</comment>